<evidence type="ECO:0000313" key="1">
    <source>
        <dbReference type="EMBL" id="MPL78679.1"/>
    </source>
</evidence>
<reference evidence="1" key="1">
    <citation type="submission" date="2019-08" db="EMBL/GenBank/DDBJ databases">
        <authorList>
            <person name="Kucharzyk K."/>
            <person name="Murdoch R.W."/>
            <person name="Higgins S."/>
            <person name="Loffler F."/>
        </authorList>
    </citation>
    <scope>NUCLEOTIDE SEQUENCE</scope>
</reference>
<name>A0A644UIH6_9ZZZZ</name>
<comment type="caution">
    <text evidence="1">The sequence shown here is derived from an EMBL/GenBank/DDBJ whole genome shotgun (WGS) entry which is preliminary data.</text>
</comment>
<sequence>MKKATIPLLSIGDITRKDVPMHIDMSPNAHGILGMDILSEYRVVLDLKSGTVCFDTDKICSKEMHKGNGKLYCLPVFLDNLLLWGLLDTGASGTIVSKRVFKKHPEFFEYAGKNTAQDWTGASFSCDLVTIKNVSIGDNKIPNHNGAILNLWPYRFLIGRTVDFIIGVTTLEYGNWIFDFPNSKWEYVAY</sequence>
<evidence type="ECO:0008006" key="2">
    <source>
        <dbReference type="Google" id="ProtNLM"/>
    </source>
</evidence>
<dbReference type="AlphaFoldDB" id="A0A644UIH6"/>
<gene>
    <name evidence="1" type="ORF">SDC9_24549</name>
</gene>
<accession>A0A644UIH6</accession>
<dbReference type="Gene3D" id="2.40.70.10">
    <property type="entry name" value="Acid Proteases"/>
    <property type="match status" value="2"/>
</dbReference>
<dbReference type="SUPFAM" id="SSF50630">
    <property type="entry name" value="Acid proteases"/>
    <property type="match status" value="1"/>
</dbReference>
<organism evidence="1">
    <name type="scientific">bioreactor metagenome</name>
    <dbReference type="NCBI Taxonomy" id="1076179"/>
    <lineage>
        <taxon>unclassified sequences</taxon>
        <taxon>metagenomes</taxon>
        <taxon>ecological metagenomes</taxon>
    </lineage>
</organism>
<protein>
    <recommendedName>
        <fullName evidence="2">Peptidase A2 domain-containing protein</fullName>
    </recommendedName>
</protein>
<dbReference type="EMBL" id="VSSQ01000118">
    <property type="protein sequence ID" value="MPL78679.1"/>
    <property type="molecule type" value="Genomic_DNA"/>
</dbReference>
<proteinExistence type="predicted"/>
<dbReference type="InterPro" id="IPR021109">
    <property type="entry name" value="Peptidase_aspartic_dom_sf"/>
</dbReference>